<dbReference type="Gene3D" id="3.30.1380.10">
    <property type="match status" value="1"/>
</dbReference>
<dbReference type="STRING" id="648757.Rvan_0483"/>
<keyword evidence="6" id="KW-0862">Zinc</keyword>
<dbReference type="AlphaFoldDB" id="E3HYM4"/>
<dbReference type="InterPro" id="IPR009045">
    <property type="entry name" value="Zn_M74/Hedgehog-like"/>
</dbReference>
<evidence type="ECO:0000256" key="2">
    <source>
        <dbReference type="ARBA" id="ARBA00022723"/>
    </source>
</evidence>
<keyword evidence="7" id="KW-0482">Metalloprotease</keyword>
<dbReference type="Pfam" id="PF03411">
    <property type="entry name" value="Peptidase_M74"/>
    <property type="match status" value="1"/>
</dbReference>
<dbReference type="GO" id="GO:0004252">
    <property type="term" value="F:serine-type endopeptidase activity"/>
    <property type="evidence" value="ECO:0007669"/>
    <property type="project" value="InterPro"/>
</dbReference>
<evidence type="ECO:0000256" key="6">
    <source>
        <dbReference type="ARBA" id="ARBA00022833"/>
    </source>
</evidence>
<protein>
    <submittedName>
        <fullName evidence="11">Peptidase U6 penicillin-insensitive murein endopeptidase</fullName>
    </submittedName>
</protein>
<feature type="disulfide bond" evidence="8">
    <location>
        <begin position="211"/>
        <end position="259"/>
    </location>
</feature>
<dbReference type="GO" id="GO:0046872">
    <property type="term" value="F:metal ion binding"/>
    <property type="evidence" value="ECO:0007669"/>
    <property type="project" value="UniProtKB-KW"/>
</dbReference>
<feature type="disulfide bond" evidence="8">
    <location>
        <begin position="240"/>
        <end position="247"/>
    </location>
</feature>
<name>E3HYM4_RHOVT</name>
<evidence type="ECO:0000313" key="11">
    <source>
        <dbReference type="EMBL" id="ADP69765.1"/>
    </source>
</evidence>
<evidence type="ECO:0000256" key="3">
    <source>
        <dbReference type="ARBA" id="ARBA00022729"/>
    </source>
</evidence>
<dbReference type="PIRSF" id="PIRSF018455">
    <property type="entry name" value="MepA"/>
    <property type="match status" value="1"/>
</dbReference>
<dbReference type="SUPFAM" id="SSF55166">
    <property type="entry name" value="Hedgehog/DD-peptidase"/>
    <property type="match status" value="1"/>
</dbReference>
<feature type="chain" id="PRO_5003170670" evidence="10">
    <location>
        <begin position="29"/>
        <end position="317"/>
    </location>
</feature>
<dbReference type="HOGENOM" id="CLU_052496_0_1_5"/>
<organism evidence="11 12">
    <name type="scientific">Rhodomicrobium vannielii (strain ATCC 17100 / DSM 162 / LMG 4299 / NCIMB 10020 / ATH 3.1.1)</name>
    <dbReference type="NCBI Taxonomy" id="648757"/>
    <lineage>
        <taxon>Bacteria</taxon>
        <taxon>Pseudomonadati</taxon>
        <taxon>Pseudomonadota</taxon>
        <taxon>Alphaproteobacteria</taxon>
        <taxon>Hyphomicrobiales</taxon>
        <taxon>Hyphomicrobiaceae</taxon>
        <taxon>Rhodomicrobium</taxon>
    </lineage>
</organism>
<dbReference type="GO" id="GO:0030288">
    <property type="term" value="C:outer membrane-bounded periplasmic space"/>
    <property type="evidence" value="ECO:0007669"/>
    <property type="project" value="InterPro"/>
</dbReference>
<accession>E3HYM4</accession>
<evidence type="ECO:0000256" key="7">
    <source>
        <dbReference type="ARBA" id="ARBA00023049"/>
    </source>
</evidence>
<gene>
    <name evidence="11" type="ordered locus">Rvan_0483</name>
</gene>
<proteinExistence type="predicted"/>
<keyword evidence="5" id="KW-0378">Hydrolase</keyword>
<feature type="compositionally biased region" description="Basic residues" evidence="9">
    <location>
        <begin position="270"/>
        <end position="279"/>
    </location>
</feature>
<evidence type="ECO:0000256" key="4">
    <source>
        <dbReference type="ARBA" id="ARBA00022764"/>
    </source>
</evidence>
<dbReference type="GO" id="GO:0008237">
    <property type="term" value="F:metallopeptidase activity"/>
    <property type="evidence" value="ECO:0007669"/>
    <property type="project" value="UniProtKB-KW"/>
</dbReference>
<reference evidence="12" key="1">
    <citation type="journal article" date="2011" name="J. Bacteriol.">
        <title>Genome sequences of eight morphologically diverse alphaproteobacteria.</title>
        <authorList>
            <consortium name="US DOE Joint Genome Institute"/>
            <person name="Brown P.J."/>
            <person name="Kysela D.T."/>
            <person name="Buechlein A."/>
            <person name="Hemmerich C."/>
            <person name="Brun Y.V."/>
        </authorList>
    </citation>
    <scope>NUCLEOTIDE SEQUENCE [LARGE SCALE GENOMIC DNA]</scope>
    <source>
        <strain evidence="12">ATCC 17100 / ATH 3.1.1 / DSM 162 / LMG 4299</strain>
    </source>
</reference>
<feature type="disulfide bond" evidence="8">
    <location>
        <begin position="66"/>
        <end position="299"/>
    </location>
</feature>
<sequence length="317" mass="34336">MAVDVKHKLSSAALCTLTIAALCFAAHAENASAPIAEPREAKKAFGAIKVPPALPPQAIGRYDLGCVAGAQKIAMNGDGWQAMRLSRNRYWGHPALISYIETLARDVKRLDGLPGILVGDMAQPIGGPLLGGHASHQSGIDVDLWYNLMPARTLSAEDREKFAATNYVDQTTLTVDPARWTDAQTKLVKRAASYPEVSRIFVHPAIKKALCDSAGSDRVWLQKIRPWYKHDDHLHVRLSCPAGSNGCVSQPAIKADDGCGEELDAWFRKLRAPRPKPPKPPKPQPKPKPMLVTDLPGECQALLDLAEAEKPTASGAR</sequence>
<evidence type="ECO:0000313" key="12">
    <source>
        <dbReference type="Proteomes" id="UP000001399"/>
    </source>
</evidence>
<keyword evidence="4" id="KW-0574">Periplasm</keyword>
<keyword evidence="2" id="KW-0479">Metal-binding</keyword>
<feature type="signal peptide" evidence="10">
    <location>
        <begin position="1"/>
        <end position="28"/>
    </location>
</feature>
<keyword evidence="3 10" id="KW-0732">Signal</keyword>
<evidence type="ECO:0000256" key="10">
    <source>
        <dbReference type="SAM" id="SignalP"/>
    </source>
</evidence>
<dbReference type="KEGG" id="rva:Rvan_0483"/>
<dbReference type="eggNOG" id="COG3770">
    <property type="taxonomic scope" value="Bacteria"/>
</dbReference>
<feature type="region of interest" description="Disordered" evidence="9">
    <location>
        <begin position="270"/>
        <end position="293"/>
    </location>
</feature>
<keyword evidence="8" id="KW-1015">Disulfide bond</keyword>
<keyword evidence="1" id="KW-0645">Protease</keyword>
<dbReference type="GO" id="GO:0006508">
    <property type="term" value="P:proteolysis"/>
    <property type="evidence" value="ECO:0007669"/>
    <property type="project" value="UniProtKB-KW"/>
</dbReference>
<dbReference type="InterPro" id="IPR005073">
    <property type="entry name" value="Peptidase_M74"/>
</dbReference>
<evidence type="ECO:0000256" key="5">
    <source>
        <dbReference type="ARBA" id="ARBA00022801"/>
    </source>
</evidence>
<evidence type="ECO:0000256" key="1">
    <source>
        <dbReference type="ARBA" id="ARBA00022670"/>
    </source>
</evidence>
<dbReference type="Proteomes" id="UP000001399">
    <property type="component" value="Chromosome"/>
</dbReference>
<dbReference type="NCBIfam" id="NF006947">
    <property type="entry name" value="PRK09429.1"/>
    <property type="match status" value="1"/>
</dbReference>
<keyword evidence="12" id="KW-1185">Reference proteome</keyword>
<evidence type="ECO:0000256" key="8">
    <source>
        <dbReference type="PIRSR" id="PIRSR018455-2"/>
    </source>
</evidence>
<evidence type="ECO:0000256" key="9">
    <source>
        <dbReference type="SAM" id="MobiDB-lite"/>
    </source>
</evidence>
<dbReference type="EMBL" id="CP002292">
    <property type="protein sequence ID" value="ADP69765.1"/>
    <property type="molecule type" value="Genomic_DNA"/>
</dbReference>